<dbReference type="AlphaFoldDB" id="A0A8T0J9Q8"/>
<proteinExistence type="predicted"/>
<name>A0A8T0J9Q8_CERPU</name>
<comment type="caution">
    <text evidence="1">The sequence shown here is derived from an EMBL/GenBank/DDBJ whole genome shotgun (WGS) entry which is preliminary data.</text>
</comment>
<gene>
    <name evidence="1" type="ORF">KC19_1G178400</name>
</gene>
<organism evidence="1 2">
    <name type="scientific">Ceratodon purpureus</name>
    <name type="common">Fire moss</name>
    <name type="synonym">Dicranum purpureum</name>
    <dbReference type="NCBI Taxonomy" id="3225"/>
    <lineage>
        <taxon>Eukaryota</taxon>
        <taxon>Viridiplantae</taxon>
        <taxon>Streptophyta</taxon>
        <taxon>Embryophyta</taxon>
        <taxon>Bryophyta</taxon>
        <taxon>Bryophytina</taxon>
        <taxon>Bryopsida</taxon>
        <taxon>Dicranidae</taxon>
        <taxon>Pseudoditrichales</taxon>
        <taxon>Ditrichaceae</taxon>
        <taxon>Ceratodon</taxon>
    </lineage>
</organism>
<reference evidence="1" key="1">
    <citation type="submission" date="2020-06" db="EMBL/GenBank/DDBJ databases">
        <title>WGS assembly of Ceratodon purpureus strain R40.</title>
        <authorList>
            <person name="Carey S.B."/>
            <person name="Jenkins J."/>
            <person name="Shu S."/>
            <person name="Lovell J.T."/>
            <person name="Sreedasyam A."/>
            <person name="Maumus F."/>
            <person name="Tiley G.P."/>
            <person name="Fernandez-Pozo N."/>
            <person name="Barry K."/>
            <person name="Chen C."/>
            <person name="Wang M."/>
            <person name="Lipzen A."/>
            <person name="Daum C."/>
            <person name="Saski C.A."/>
            <person name="Payton A.C."/>
            <person name="Mcbreen J.C."/>
            <person name="Conrad R.E."/>
            <person name="Kollar L.M."/>
            <person name="Olsson S."/>
            <person name="Huttunen S."/>
            <person name="Landis J.B."/>
            <person name="Wickett N.J."/>
            <person name="Johnson M.G."/>
            <person name="Rensing S.A."/>
            <person name="Grimwood J."/>
            <person name="Schmutz J."/>
            <person name="Mcdaniel S.F."/>
        </authorList>
    </citation>
    <scope>NUCLEOTIDE SEQUENCE</scope>
    <source>
        <strain evidence="1">R40</strain>
    </source>
</reference>
<protein>
    <submittedName>
        <fullName evidence="1">Uncharacterized protein</fullName>
    </submittedName>
</protein>
<keyword evidence="2" id="KW-1185">Reference proteome</keyword>
<accession>A0A8T0J9Q8</accession>
<evidence type="ECO:0000313" key="1">
    <source>
        <dbReference type="EMBL" id="KAG0591471.1"/>
    </source>
</evidence>
<dbReference type="EMBL" id="CM026421">
    <property type="protein sequence ID" value="KAG0591471.1"/>
    <property type="molecule type" value="Genomic_DNA"/>
</dbReference>
<evidence type="ECO:0000313" key="2">
    <source>
        <dbReference type="Proteomes" id="UP000822688"/>
    </source>
</evidence>
<dbReference type="Proteomes" id="UP000822688">
    <property type="component" value="Chromosome 1"/>
</dbReference>
<sequence length="201" mass="22953">MSSEKGVLFSWLAAVHAQSQSRLAKLPESPALAELLHIKQEFSWSDQCYREVKLLGEASGLHFKDYVRNLPDVIGRPGDCVMNPIILDKVKGEKVCSPEEIAGADTEPKGNRENESVGSTSGSGFYGFFPHDTSTRRWCEADEWWNHIFVPLPMDRMFTAHWGCSYKLEYRLGLNRNSRLSTSFRLQARRTWQVQARFHTS</sequence>
<dbReference type="EMBL" id="CM026421">
    <property type="protein sequence ID" value="KAG0591475.1"/>
    <property type="molecule type" value="Genomic_DNA"/>
</dbReference>